<gene>
    <name evidence="6" type="ORF">QTN89_11810</name>
</gene>
<dbReference type="InterPro" id="IPR011335">
    <property type="entry name" value="Restrct_endonuc-II-like"/>
</dbReference>
<dbReference type="InterPro" id="IPR027417">
    <property type="entry name" value="P-loop_NTPase"/>
</dbReference>
<organism evidence="6 7">
    <name type="scientific">Roseiconus lacunae</name>
    <dbReference type="NCBI Taxonomy" id="2605694"/>
    <lineage>
        <taxon>Bacteria</taxon>
        <taxon>Pseudomonadati</taxon>
        <taxon>Planctomycetota</taxon>
        <taxon>Planctomycetia</taxon>
        <taxon>Pirellulales</taxon>
        <taxon>Pirellulaceae</taxon>
        <taxon>Roseiconus</taxon>
    </lineage>
</organism>
<evidence type="ECO:0000313" key="6">
    <source>
        <dbReference type="EMBL" id="MDM4016117.1"/>
    </source>
</evidence>
<evidence type="ECO:0000313" key="7">
    <source>
        <dbReference type="Proteomes" id="UP001239462"/>
    </source>
</evidence>
<dbReference type="InterPro" id="IPR041677">
    <property type="entry name" value="DNA2/NAM7_AAA_11"/>
</dbReference>
<name>A0ABT7PHZ2_9BACT</name>
<proteinExistence type="predicted"/>
<dbReference type="InterPro" id="IPR025103">
    <property type="entry name" value="DUF4011"/>
</dbReference>
<keyword evidence="1" id="KW-0175">Coiled coil</keyword>
<comment type="caution">
    <text evidence="6">The sequence shown here is derived from an EMBL/GenBank/DDBJ whole genome shotgun (WGS) entry which is preliminary data.</text>
</comment>
<feature type="domain" description="Restriction endonuclease type II-like" evidence="5">
    <location>
        <begin position="1287"/>
        <end position="1384"/>
    </location>
</feature>
<feature type="region of interest" description="Disordered" evidence="2">
    <location>
        <begin position="1396"/>
        <end position="1420"/>
    </location>
</feature>
<dbReference type="InterPro" id="IPR045055">
    <property type="entry name" value="DNA2/NAM7-like"/>
</dbReference>
<dbReference type="EMBL" id="JASZZN010000007">
    <property type="protein sequence ID" value="MDM4016117.1"/>
    <property type="molecule type" value="Genomic_DNA"/>
</dbReference>
<protein>
    <submittedName>
        <fullName evidence="6">DUF4011 domain-containing protein</fullName>
    </submittedName>
</protein>
<dbReference type="Pfam" id="PF13087">
    <property type="entry name" value="AAA_12"/>
    <property type="match status" value="1"/>
</dbReference>
<dbReference type="InterPro" id="IPR049468">
    <property type="entry name" value="Restrct_endonuc-II-like_dom"/>
</dbReference>
<feature type="region of interest" description="Disordered" evidence="2">
    <location>
        <begin position="79"/>
        <end position="119"/>
    </location>
</feature>
<dbReference type="InterPro" id="IPR041679">
    <property type="entry name" value="DNA2/NAM7-like_C"/>
</dbReference>
<dbReference type="Gene3D" id="3.40.50.300">
    <property type="entry name" value="P-loop containing nucleotide triphosphate hydrolases"/>
    <property type="match status" value="3"/>
</dbReference>
<dbReference type="Gene3D" id="3.40.960.10">
    <property type="entry name" value="VSR Endonuclease"/>
    <property type="match status" value="1"/>
</dbReference>
<dbReference type="PANTHER" id="PTHR10887">
    <property type="entry name" value="DNA2/NAM7 HELICASE FAMILY"/>
    <property type="match status" value="1"/>
</dbReference>
<feature type="domain" description="DNA2/NAM7 helicase-like C-terminal" evidence="4">
    <location>
        <begin position="1056"/>
        <end position="1242"/>
    </location>
</feature>
<evidence type="ECO:0000259" key="4">
    <source>
        <dbReference type="Pfam" id="PF13087"/>
    </source>
</evidence>
<feature type="domain" description="DNA2/NAM7 helicase helicase" evidence="3">
    <location>
        <begin position="340"/>
        <end position="409"/>
    </location>
</feature>
<dbReference type="Pfam" id="PF18741">
    <property type="entry name" value="MTES_1575"/>
    <property type="match status" value="1"/>
</dbReference>
<dbReference type="CDD" id="cd18808">
    <property type="entry name" value="SF1_C_Upf1"/>
    <property type="match status" value="1"/>
</dbReference>
<feature type="compositionally biased region" description="Polar residues" evidence="2">
    <location>
        <begin position="85"/>
        <end position="109"/>
    </location>
</feature>
<sequence length="1620" mass="181644">MELAAVIEKTRRDLLELTARNRLVHTPLDGKRKSWLQIEDERSDQLFDLIVRQGKTMSFLPSNSIPDPDEDPERTEFVRSFDADSPNSVSELRSRSSGQGIVESRSNLHSTEESPGGEPLVAARHTDLFLQTQVSADSLDDRLLKIFYEARTAEEEQGTSILYLACGFLQWRESPNSEVNRYAPLLLIPVEMSRHSARSKFRLSFRDAEIVTNLSIQARLRQDFDLSLPDLPEEVTDDDDWSPSRYFDQIRELIDGREGWQVLDNEILLWFFSFTKFLMFRDLSPSAWPDDQGLENNELLAGLLGQGFGESTLLPPLCGDDDPIDEMITPADVVHVTDADSSQAVVIEEIIRGRNLVVQGPPGTGKSQTITNAIAAAVHAGKRVLFVAEKMAALDVVKRRLDAVGLGPMTLELHSHKTRKSEVLEDLKSTLELGTPKTVSGETANELRSSARQLRRHDQLLHTPVGQSERSPYHAMGRWLRLQQQGRSAPAYRIAALCDWSAEQFAQVSQLSHELDQLLSASGTPSAHPWYGVCCKPMTPANVERLLASFPDLLDRLGQLQQANHELANQMDLPSANSLLGTAEIAKIARLIKRCPAFADRAALQHSSWESELEKLEGLLADLEQFQTRRKTLEGRINDAAWSLEWAPIRIAIAGHGKSWLRFFNRGYRDAVASLRGVCNGTIPNGADDRIELVDQIITVQKLQRQIDQATAWAQPLLGQLWNGTDTPVVQVIELVAWVKESMQSELGRAHARRLAAKLADKGFSDAPLSVIFKQFKHIDGALKTISTTLAIDFQKTFGANDARSAKLTGWIERLNQWRVAGEQLSHYLATMSRVTKLRSLGLGKLGDEIESGQLVAGDVAEQLELLRCDAILATAWKERPALGDFHGETYEKQRSRFADLDLDRIEQSRVDVARKHHEFMPARSADGGQMSVVLHEANKKRRHMPLRRLIREAGHAIQRIKPVFMMSPLSVAQYLEPGAVEFDLLVIDEASQVQPVDALGAIARSKQIVVVGDQRQLPPSDFFGRMAEERIEDDDDGIENASDLESILGLCEARGLPSRMLRWHYRSRHESLIAVSNRQFYDDRLYIVPSPFDGGDDLGLKFRYVADGCYDRGGSRTNRNEAIAVADAVLEHARHHPELSLGVATFSAAQRDAIRDEIERRRKEDDSVEQFFNAGGVEPFFVKSLENVQGDQRDVIFISIGYARDEDNYFAHSFGPLNRQGGERRLNVLISRAASACHVFTSIKSDDIDLSRTQSEGIAALKMFLHYAEHGRLDAAKSHGGADSVFEEQVAKALRNRGLEIDHQIGVGGFFIDLAIRDPDRGGRYLMGIECDGAQYHSARWVRDRDRIRQQVLEARGWHIHRIWSTDWFQRPEEQIEKTLAALEEAKLHWKALDEGDKSTKSPEFESDSPSSEPIEIDREDTPQVQNFYGTSREDYVETSLQQFDLGISPTDLDDAMFELLAGEILSQESPIHLDELGRRMISNCGQGRLVASLKKRVANVVRQWINAGVACQKGDFVYQADQRTFPIRYRKQLDNSKLRSADYIAPEELRHAITVVIEQQIGTNLAETKASVAKLLGVSNGKTLQSNVEQQIKHLIQSGAIEDRSGDLFVAANVATNR</sequence>
<evidence type="ECO:0000256" key="1">
    <source>
        <dbReference type="SAM" id="Coils"/>
    </source>
</evidence>
<dbReference type="RefSeq" id="WP_289163730.1">
    <property type="nucleotide sequence ID" value="NZ_JASZZN010000007.1"/>
</dbReference>
<keyword evidence="7" id="KW-1185">Reference proteome</keyword>
<evidence type="ECO:0000256" key="2">
    <source>
        <dbReference type="SAM" id="MobiDB-lite"/>
    </source>
</evidence>
<accession>A0ABT7PHZ2</accession>
<feature type="domain" description="DNA2/NAM7 helicase helicase" evidence="3">
    <location>
        <begin position="980"/>
        <end position="1020"/>
    </location>
</feature>
<reference evidence="6 7" key="1">
    <citation type="submission" date="2023-06" db="EMBL/GenBank/DDBJ databases">
        <title>Roseiconus lacunae JC819 isolated from Gulf of Mannar region, Tamil Nadu.</title>
        <authorList>
            <person name="Pk S."/>
            <person name="Ch S."/>
            <person name="Ch V.R."/>
        </authorList>
    </citation>
    <scope>NUCLEOTIDE SEQUENCE [LARGE SCALE GENOMIC DNA]</scope>
    <source>
        <strain evidence="6 7">JC819</strain>
    </source>
</reference>
<dbReference type="SUPFAM" id="SSF52980">
    <property type="entry name" value="Restriction endonuclease-like"/>
    <property type="match status" value="1"/>
</dbReference>
<dbReference type="Pfam" id="PF13195">
    <property type="entry name" value="DUF4011"/>
    <property type="match status" value="1"/>
</dbReference>
<feature type="compositionally biased region" description="Basic and acidic residues" evidence="2">
    <location>
        <begin position="1396"/>
        <end position="1405"/>
    </location>
</feature>
<evidence type="ECO:0000259" key="5">
    <source>
        <dbReference type="Pfam" id="PF18741"/>
    </source>
</evidence>
<dbReference type="PANTHER" id="PTHR10887:SF530">
    <property type="entry name" value="SUPERFAMILY I DNA HELICASES"/>
    <property type="match status" value="1"/>
</dbReference>
<dbReference type="SUPFAM" id="SSF52540">
    <property type="entry name" value="P-loop containing nucleoside triphosphate hydrolases"/>
    <property type="match status" value="1"/>
</dbReference>
<dbReference type="Proteomes" id="UP001239462">
    <property type="component" value="Unassembled WGS sequence"/>
</dbReference>
<feature type="coiled-coil region" evidence="1">
    <location>
        <begin position="606"/>
        <end position="636"/>
    </location>
</feature>
<evidence type="ECO:0000259" key="3">
    <source>
        <dbReference type="Pfam" id="PF13086"/>
    </source>
</evidence>
<dbReference type="InterPro" id="IPR047187">
    <property type="entry name" value="SF1_C_Upf1"/>
</dbReference>
<dbReference type="Pfam" id="PF13086">
    <property type="entry name" value="AAA_11"/>
    <property type="match status" value="2"/>
</dbReference>